<dbReference type="OrthoDB" id="139165at2759"/>
<dbReference type="Proteomes" id="UP000688947">
    <property type="component" value="Unassembled WGS sequence"/>
</dbReference>
<sequence>TPHQAHGQKSSPRSAEQAPRSHRDNVPAPSSPRSHTAQAQRLSVADYHLEHRRRHGTCSTSRQAAESKTPDSCVPRAPPRGNDLLFEELEEGQVDFEESVASEAHSHAASARPHTSGISSGGASARSYGSTTMSPPRRAIRAPNPFAESYNLIRSLRDAPPLSSCYEEDRRDSNVITIDLDEAQSRQMSTEPKFQNWVERARRLPSYEALRASFSETDIRPERRLHLDFAKLKARRQLPGPRPQHHEAPPPPAPAESTAAHVHAPAAPATGQSLSLTADLSSPRYNGGKRSAAGDAVARRGGALATDVPGHKR</sequence>
<feature type="region of interest" description="Disordered" evidence="1">
    <location>
        <begin position="1"/>
        <end position="83"/>
    </location>
</feature>
<feature type="region of interest" description="Disordered" evidence="1">
    <location>
        <begin position="97"/>
        <end position="143"/>
    </location>
</feature>
<evidence type="ECO:0000313" key="2">
    <source>
        <dbReference type="EMBL" id="KAG6957478.1"/>
    </source>
</evidence>
<proteinExistence type="predicted"/>
<organism evidence="2 3">
    <name type="scientific">Phytophthora cactorum</name>
    <dbReference type="NCBI Taxonomy" id="29920"/>
    <lineage>
        <taxon>Eukaryota</taxon>
        <taxon>Sar</taxon>
        <taxon>Stramenopiles</taxon>
        <taxon>Oomycota</taxon>
        <taxon>Peronosporomycetes</taxon>
        <taxon>Peronosporales</taxon>
        <taxon>Peronosporaceae</taxon>
        <taxon>Phytophthora</taxon>
    </lineage>
</organism>
<feature type="region of interest" description="Disordered" evidence="1">
    <location>
        <begin position="233"/>
        <end position="313"/>
    </location>
</feature>
<dbReference type="EMBL" id="JAENGZ010000542">
    <property type="protein sequence ID" value="KAG6957478.1"/>
    <property type="molecule type" value="Genomic_DNA"/>
</dbReference>
<feature type="non-terminal residue" evidence="2">
    <location>
        <position position="313"/>
    </location>
</feature>
<evidence type="ECO:0000313" key="3">
    <source>
        <dbReference type="Proteomes" id="UP000688947"/>
    </source>
</evidence>
<feature type="compositionally biased region" description="Low complexity" evidence="1">
    <location>
        <begin position="101"/>
        <end position="130"/>
    </location>
</feature>
<evidence type="ECO:0000256" key="1">
    <source>
        <dbReference type="SAM" id="MobiDB-lite"/>
    </source>
</evidence>
<feature type="compositionally biased region" description="Polar residues" evidence="1">
    <location>
        <begin position="1"/>
        <end position="14"/>
    </location>
</feature>
<comment type="caution">
    <text evidence="2">The sequence shown here is derived from an EMBL/GenBank/DDBJ whole genome shotgun (WGS) entry which is preliminary data.</text>
</comment>
<accession>A0A8T1UCG5</accession>
<protein>
    <submittedName>
        <fullName evidence="2">Uncharacterized protein</fullName>
    </submittedName>
</protein>
<feature type="compositionally biased region" description="Polar residues" evidence="1">
    <location>
        <begin position="57"/>
        <end position="66"/>
    </location>
</feature>
<feature type="compositionally biased region" description="Polar residues" evidence="1">
    <location>
        <begin position="31"/>
        <end position="41"/>
    </location>
</feature>
<feature type="compositionally biased region" description="Polar residues" evidence="1">
    <location>
        <begin position="270"/>
        <end position="284"/>
    </location>
</feature>
<reference evidence="2" key="1">
    <citation type="submission" date="2021-01" db="EMBL/GenBank/DDBJ databases">
        <title>Phytophthora aleatoria, a newly-described species from Pinus radiata is distinct from Phytophthora cactorum isolates based on comparative genomics.</title>
        <authorList>
            <person name="Mcdougal R."/>
            <person name="Panda P."/>
            <person name="Williams N."/>
            <person name="Studholme D.J."/>
        </authorList>
    </citation>
    <scope>NUCLEOTIDE SEQUENCE</scope>
    <source>
        <strain evidence="2">NZFS 3830</strain>
    </source>
</reference>
<feature type="compositionally biased region" description="Low complexity" evidence="1">
    <location>
        <begin position="255"/>
        <end position="269"/>
    </location>
</feature>
<dbReference type="VEuPathDB" id="FungiDB:PC110_g17587"/>
<name>A0A8T1UCG5_9STRA</name>
<dbReference type="AlphaFoldDB" id="A0A8T1UCG5"/>
<feature type="compositionally biased region" description="Low complexity" evidence="1">
    <location>
        <begin position="290"/>
        <end position="305"/>
    </location>
</feature>
<gene>
    <name evidence="2" type="ORF">JG687_00009959</name>
</gene>